<sequence length="566" mass="59187">MAEVAVASHPVPNRSFLVSEASGYSISEGLLKARAGAGLTVLGADLSPSRIGYDELAELAEQAARALRAKGVSAGDRVCLLSPTTKDLLITLFGIWRLGAVPVVLPRPQRTDAEAFVEEVRRRIKAAAPVLLVTTEKSAELFAGRVAVPTVSLRQLRTCTTAPGAELPMPSPDSIGLLQFTSGTTALSRAVPVTQAQLIGNIAAVGERTGFGPDHTYVSWLPLYHDMGIVSLAGVAAGGAHSVIMATETFMQQPACWMRTISDYGGTLTAAPNFAYGLAAKMQALRPAALNLSGLRVAINGAEAIDADALAATQDVLGQYGFGADAMCPMYGLAEATLAVSGSDHASPVRVVAPVGDRGEGGSPGGQAAPTRPLVSCGRPIPGTEVRISDPEGRALSAGTVGEVFVKGPGVTPGYWTAGGQVDSDDSHQDGWLATGDLGFLDQGELVICGRLKDMVIVGGRNLYPEDYEMVAERVPGVRAGNVVAFSLPDRERMVVVAEGRSAGADLEALCRHVMDSLCETSEHAPYEVLFIKPGTLPKTSSGKRQRQAARRLYEQGGLDVLHSVR</sequence>
<dbReference type="OrthoDB" id="3671040at2"/>
<dbReference type="AlphaFoldDB" id="A0A505D6H0"/>
<dbReference type="Pfam" id="PF00501">
    <property type="entry name" value="AMP-binding"/>
    <property type="match status" value="1"/>
</dbReference>
<organism evidence="4 5">
    <name type="scientific">Streptomyces sporangiiformans</name>
    <dbReference type="NCBI Taxonomy" id="2315329"/>
    <lineage>
        <taxon>Bacteria</taxon>
        <taxon>Bacillati</taxon>
        <taxon>Actinomycetota</taxon>
        <taxon>Actinomycetes</taxon>
        <taxon>Kitasatosporales</taxon>
        <taxon>Streptomycetaceae</taxon>
        <taxon>Streptomyces</taxon>
    </lineage>
</organism>
<dbReference type="PANTHER" id="PTHR22754:SF32">
    <property type="entry name" value="DISCO-INTERACTING PROTEIN 2"/>
    <property type="match status" value="1"/>
</dbReference>
<comment type="similarity">
    <text evidence="1">Belongs to the ATP-dependent AMP-binding enzyme family.</text>
</comment>
<dbReference type="InterPro" id="IPR045851">
    <property type="entry name" value="AMP-bd_C_sf"/>
</dbReference>
<evidence type="ECO:0000256" key="1">
    <source>
        <dbReference type="ARBA" id="ARBA00006432"/>
    </source>
</evidence>
<keyword evidence="5" id="KW-1185">Reference proteome</keyword>
<evidence type="ECO:0000313" key="4">
    <source>
        <dbReference type="EMBL" id="TPQ20083.1"/>
    </source>
</evidence>
<dbReference type="RefSeq" id="WP_119102334.1">
    <property type="nucleotide sequence ID" value="NZ_QXMJ01000147.1"/>
</dbReference>
<dbReference type="EMBL" id="VCHX02000147">
    <property type="protein sequence ID" value="TPQ20083.1"/>
    <property type="molecule type" value="Genomic_DNA"/>
</dbReference>
<feature type="domain" description="AMP-dependent synthetase/ligase" evidence="3">
    <location>
        <begin position="49"/>
        <end position="416"/>
    </location>
</feature>
<dbReference type="GO" id="GO:0006633">
    <property type="term" value="P:fatty acid biosynthetic process"/>
    <property type="evidence" value="ECO:0007669"/>
    <property type="project" value="TreeGrafter"/>
</dbReference>
<dbReference type="Proteomes" id="UP000317378">
    <property type="component" value="Unassembled WGS sequence"/>
</dbReference>
<name>A0A505D6H0_9ACTN</name>
<dbReference type="Gene3D" id="3.30.300.30">
    <property type="match status" value="1"/>
</dbReference>
<dbReference type="GO" id="GO:0070566">
    <property type="term" value="F:adenylyltransferase activity"/>
    <property type="evidence" value="ECO:0007669"/>
    <property type="project" value="TreeGrafter"/>
</dbReference>
<accession>A0A505D6H0</accession>
<evidence type="ECO:0000256" key="2">
    <source>
        <dbReference type="SAM" id="MobiDB-lite"/>
    </source>
</evidence>
<dbReference type="Gene3D" id="3.40.50.12780">
    <property type="entry name" value="N-terminal domain of ligase-like"/>
    <property type="match status" value="1"/>
</dbReference>
<dbReference type="GO" id="GO:0005886">
    <property type="term" value="C:plasma membrane"/>
    <property type="evidence" value="ECO:0007669"/>
    <property type="project" value="TreeGrafter"/>
</dbReference>
<evidence type="ECO:0000259" key="3">
    <source>
        <dbReference type="Pfam" id="PF00501"/>
    </source>
</evidence>
<reference evidence="4 5" key="1">
    <citation type="submission" date="2019-06" db="EMBL/GenBank/DDBJ databases">
        <title>Streptomyces sporangiiformans sp. nov., a novel actinomycete isolated from soil in Mount Song.</title>
        <authorList>
            <person name="Han L."/>
        </authorList>
    </citation>
    <scope>NUCLEOTIDE SEQUENCE [LARGE SCALE GENOMIC DNA]</scope>
    <source>
        <strain evidence="4 5">NEAU-SSA 1</strain>
    </source>
</reference>
<gene>
    <name evidence="4" type="ORF">FGD71_022670</name>
</gene>
<evidence type="ECO:0000313" key="5">
    <source>
        <dbReference type="Proteomes" id="UP000317378"/>
    </source>
</evidence>
<feature type="region of interest" description="Disordered" evidence="2">
    <location>
        <begin position="356"/>
        <end position="380"/>
    </location>
</feature>
<dbReference type="PANTHER" id="PTHR22754">
    <property type="entry name" value="DISCO-INTERACTING PROTEIN 2 DIP2 -RELATED"/>
    <property type="match status" value="1"/>
</dbReference>
<proteinExistence type="inferred from homology"/>
<keyword evidence="4" id="KW-0436">Ligase</keyword>
<dbReference type="SUPFAM" id="SSF56801">
    <property type="entry name" value="Acetyl-CoA synthetase-like"/>
    <property type="match status" value="1"/>
</dbReference>
<dbReference type="InterPro" id="IPR000873">
    <property type="entry name" value="AMP-dep_synth/lig_dom"/>
</dbReference>
<comment type="caution">
    <text evidence="4">The sequence shown here is derived from an EMBL/GenBank/DDBJ whole genome shotgun (WGS) entry which is preliminary data.</text>
</comment>
<dbReference type="InterPro" id="IPR042099">
    <property type="entry name" value="ANL_N_sf"/>
</dbReference>
<protein>
    <submittedName>
        <fullName evidence="4">Fatty acyl-AMP ligase</fullName>
    </submittedName>
</protein>
<dbReference type="GO" id="GO:0016874">
    <property type="term" value="F:ligase activity"/>
    <property type="evidence" value="ECO:0007669"/>
    <property type="project" value="UniProtKB-KW"/>
</dbReference>